<feature type="binding site" evidence="4">
    <location>
        <position position="76"/>
    </location>
    <ligand>
        <name>molybdate</name>
        <dbReference type="ChEBI" id="CHEBI:36264"/>
    </ligand>
</feature>
<feature type="binding site" evidence="4">
    <location>
        <position position="187"/>
    </location>
    <ligand>
        <name>molybdate</name>
        <dbReference type="ChEBI" id="CHEBI:36264"/>
    </ligand>
</feature>
<reference evidence="5 6" key="1">
    <citation type="submission" date="2018-10" db="EMBL/GenBank/DDBJ databases">
        <authorList>
            <person name="Jung H.S."/>
            <person name="Jeon C.O."/>
        </authorList>
    </citation>
    <scope>NUCLEOTIDE SEQUENCE [LARGE SCALE GENOMIC DNA]</scope>
    <source>
        <strain evidence="5 6">MA-7-27</strain>
    </source>
</reference>
<gene>
    <name evidence="5" type="primary">modA</name>
    <name evidence="5" type="ORF">D9R08_01760</name>
</gene>
<evidence type="ECO:0000256" key="4">
    <source>
        <dbReference type="PIRSR" id="PIRSR004846-1"/>
    </source>
</evidence>
<keyword evidence="3" id="KW-0732">Signal</keyword>
<feature type="binding site" evidence="4">
    <location>
        <position position="205"/>
    </location>
    <ligand>
        <name>molybdate</name>
        <dbReference type="ChEBI" id="CHEBI:36264"/>
    </ligand>
</feature>
<dbReference type="GO" id="GO:0046872">
    <property type="term" value="F:metal ion binding"/>
    <property type="evidence" value="ECO:0007669"/>
    <property type="project" value="UniProtKB-KW"/>
</dbReference>
<dbReference type="PANTHER" id="PTHR30632:SF0">
    <property type="entry name" value="SULFATE-BINDING PROTEIN"/>
    <property type="match status" value="1"/>
</dbReference>
<keyword evidence="6" id="KW-1185">Reference proteome</keyword>
<comment type="similarity">
    <text evidence="1">Belongs to the bacterial solute-binding protein ModA family.</text>
</comment>
<dbReference type="Gene3D" id="3.40.190.10">
    <property type="entry name" value="Periplasmic binding protein-like II"/>
    <property type="match status" value="2"/>
</dbReference>
<organism evidence="5 6">
    <name type="scientific">Rhodophyticola porphyridii</name>
    <dbReference type="NCBI Taxonomy" id="1852017"/>
    <lineage>
        <taxon>Bacteria</taxon>
        <taxon>Pseudomonadati</taxon>
        <taxon>Pseudomonadota</taxon>
        <taxon>Alphaproteobacteria</taxon>
        <taxon>Rhodobacterales</taxon>
        <taxon>Roseobacteraceae</taxon>
        <taxon>Rhodophyticola</taxon>
    </lineage>
</organism>
<evidence type="ECO:0000256" key="3">
    <source>
        <dbReference type="ARBA" id="ARBA00022729"/>
    </source>
</evidence>
<dbReference type="GO" id="GO:0030973">
    <property type="term" value="F:molybdate ion binding"/>
    <property type="evidence" value="ECO:0007669"/>
    <property type="project" value="TreeGrafter"/>
</dbReference>
<sequence>MSARSEPSSRPHSRAFASCLLTALTALCMTVAPFVWAGQARADNILVFAAASLREALDDVGAIWTGAPLSVSYAGSSALARQIEAGAPADVFLSANMAWIEHLAERGITDPSRTVALLSNRLVLAGPADAVHPFDDLVAALAALPGDAWIATGFLESVPAGIYARQALEAADVLEEFMPRIVQTENVRIALALAARGEVARAIVYRTDALAEPGVAIEVLIPETLHDPIRYPAALTTASTHPEAAAFLAFLTSSQAMAVFRSHGFEVPE</sequence>
<protein>
    <submittedName>
        <fullName evidence="5">Molybdate ABC transporter substrate-binding protein</fullName>
    </submittedName>
</protein>
<dbReference type="Pfam" id="PF13531">
    <property type="entry name" value="SBP_bac_11"/>
    <property type="match status" value="1"/>
</dbReference>
<dbReference type="InterPro" id="IPR005950">
    <property type="entry name" value="ModA"/>
</dbReference>
<dbReference type="AlphaFoldDB" id="A0A3L9Y4L8"/>
<name>A0A3L9Y4L8_9RHOB</name>
<dbReference type="GO" id="GO:0015689">
    <property type="term" value="P:molybdate ion transport"/>
    <property type="evidence" value="ECO:0007669"/>
    <property type="project" value="InterPro"/>
</dbReference>
<keyword evidence="4" id="KW-0500">Molybdenum</keyword>
<evidence type="ECO:0000313" key="6">
    <source>
        <dbReference type="Proteomes" id="UP000281343"/>
    </source>
</evidence>
<accession>A0A3L9Y4L8</accession>
<evidence type="ECO:0000256" key="2">
    <source>
        <dbReference type="ARBA" id="ARBA00022723"/>
    </source>
</evidence>
<keyword evidence="2 4" id="KW-0479">Metal-binding</keyword>
<comment type="caution">
    <text evidence="5">The sequence shown here is derived from an EMBL/GenBank/DDBJ whole genome shotgun (WGS) entry which is preliminary data.</text>
</comment>
<feature type="binding site" evidence="4">
    <location>
        <position position="52"/>
    </location>
    <ligand>
        <name>molybdate</name>
        <dbReference type="ChEBI" id="CHEBI:36264"/>
    </ligand>
</feature>
<dbReference type="SUPFAM" id="SSF53850">
    <property type="entry name" value="Periplasmic binding protein-like II"/>
    <property type="match status" value="1"/>
</dbReference>
<evidence type="ECO:0000313" key="5">
    <source>
        <dbReference type="EMBL" id="RMA43681.1"/>
    </source>
</evidence>
<dbReference type="PIRSF" id="PIRSF004846">
    <property type="entry name" value="ModA"/>
    <property type="match status" value="1"/>
</dbReference>
<evidence type="ECO:0000256" key="1">
    <source>
        <dbReference type="ARBA" id="ARBA00009175"/>
    </source>
</evidence>
<dbReference type="NCBIfam" id="TIGR01256">
    <property type="entry name" value="modA"/>
    <property type="match status" value="1"/>
</dbReference>
<dbReference type="EMBL" id="RCNT01000001">
    <property type="protein sequence ID" value="RMA43681.1"/>
    <property type="molecule type" value="Genomic_DNA"/>
</dbReference>
<feature type="binding site" evidence="4">
    <location>
        <position position="160"/>
    </location>
    <ligand>
        <name>molybdate</name>
        <dbReference type="ChEBI" id="CHEBI:36264"/>
    </ligand>
</feature>
<dbReference type="InterPro" id="IPR050682">
    <property type="entry name" value="ModA/WtpA"/>
</dbReference>
<proteinExistence type="inferred from homology"/>
<dbReference type="PANTHER" id="PTHR30632">
    <property type="entry name" value="MOLYBDATE-BINDING PERIPLASMIC PROTEIN"/>
    <property type="match status" value="1"/>
</dbReference>
<dbReference type="Proteomes" id="UP000281343">
    <property type="component" value="Unassembled WGS sequence"/>
</dbReference>